<accession>A0AAQ3NC77</accession>
<dbReference type="Proteomes" id="UP001374535">
    <property type="component" value="Chromosome 6"/>
</dbReference>
<evidence type="ECO:0000313" key="2">
    <source>
        <dbReference type="Proteomes" id="UP001374535"/>
    </source>
</evidence>
<sequence>MTTKIRIVQAFHTEVKYFPLPLNRYSKRRAPAILLGYQHLDLTLVSYNSRTFIIMSEDYVTNLCLSNSFHINELKGSPQNKEWFSITPIPTMNCCIIGETNCSQN</sequence>
<keyword evidence="2" id="KW-1185">Reference proteome</keyword>
<evidence type="ECO:0000313" key="1">
    <source>
        <dbReference type="EMBL" id="WVZ07410.1"/>
    </source>
</evidence>
<organism evidence="1 2">
    <name type="scientific">Vigna mungo</name>
    <name type="common">Black gram</name>
    <name type="synonym">Phaseolus mungo</name>
    <dbReference type="NCBI Taxonomy" id="3915"/>
    <lineage>
        <taxon>Eukaryota</taxon>
        <taxon>Viridiplantae</taxon>
        <taxon>Streptophyta</taxon>
        <taxon>Embryophyta</taxon>
        <taxon>Tracheophyta</taxon>
        <taxon>Spermatophyta</taxon>
        <taxon>Magnoliopsida</taxon>
        <taxon>eudicotyledons</taxon>
        <taxon>Gunneridae</taxon>
        <taxon>Pentapetalae</taxon>
        <taxon>rosids</taxon>
        <taxon>fabids</taxon>
        <taxon>Fabales</taxon>
        <taxon>Fabaceae</taxon>
        <taxon>Papilionoideae</taxon>
        <taxon>50 kb inversion clade</taxon>
        <taxon>NPAAA clade</taxon>
        <taxon>indigoferoid/millettioid clade</taxon>
        <taxon>Phaseoleae</taxon>
        <taxon>Vigna</taxon>
    </lineage>
</organism>
<gene>
    <name evidence="1" type="ORF">V8G54_020756</name>
</gene>
<dbReference type="AlphaFoldDB" id="A0AAQ3NC77"/>
<reference evidence="1 2" key="1">
    <citation type="journal article" date="2023" name="Life. Sci Alliance">
        <title>Evolutionary insights into 3D genome organization and epigenetic landscape of Vigna mungo.</title>
        <authorList>
            <person name="Junaid A."/>
            <person name="Singh B."/>
            <person name="Bhatia S."/>
        </authorList>
    </citation>
    <scope>NUCLEOTIDE SEQUENCE [LARGE SCALE GENOMIC DNA]</scope>
    <source>
        <strain evidence="1">Urdbean</strain>
    </source>
</reference>
<dbReference type="EMBL" id="CP144695">
    <property type="protein sequence ID" value="WVZ07410.1"/>
    <property type="molecule type" value="Genomic_DNA"/>
</dbReference>
<proteinExistence type="predicted"/>
<protein>
    <submittedName>
        <fullName evidence="1">Uncharacterized protein</fullName>
    </submittedName>
</protein>
<name>A0AAQ3NC77_VIGMU</name>